<comment type="cofactor">
    <cofactor evidence="2">
        <name>FAD</name>
        <dbReference type="ChEBI" id="CHEBI:57692"/>
    </cofactor>
</comment>
<dbReference type="GO" id="GO:0005777">
    <property type="term" value="C:peroxisome"/>
    <property type="evidence" value="ECO:0007669"/>
    <property type="project" value="TreeGrafter"/>
</dbReference>
<dbReference type="GO" id="GO:0006635">
    <property type="term" value="P:fatty acid beta-oxidation"/>
    <property type="evidence" value="ECO:0007669"/>
    <property type="project" value="TreeGrafter"/>
</dbReference>
<dbReference type="Pfam" id="PF02770">
    <property type="entry name" value="Acyl-CoA_dh_M"/>
    <property type="match status" value="1"/>
</dbReference>
<dbReference type="InterPro" id="IPR006091">
    <property type="entry name" value="Acyl-CoA_Oxase/DH_mid-dom"/>
</dbReference>
<dbReference type="Pfam" id="PF02803">
    <property type="entry name" value="Thiolase_C"/>
    <property type="match status" value="1"/>
</dbReference>
<keyword evidence="6" id="KW-0285">Flavoprotein</keyword>
<feature type="domain" description="Acyl-CoA dehydrogenase/oxidase C-terminal" evidence="13">
    <location>
        <begin position="628"/>
        <end position="781"/>
    </location>
</feature>
<evidence type="ECO:0000256" key="10">
    <source>
        <dbReference type="ARBA" id="ARBA00047605"/>
    </source>
</evidence>
<dbReference type="SUPFAM" id="SSF53901">
    <property type="entry name" value="Thiolase-like"/>
    <property type="match status" value="2"/>
</dbReference>
<dbReference type="GO" id="GO:0010124">
    <property type="term" value="P:phenylacetate catabolic process"/>
    <property type="evidence" value="ECO:0007669"/>
    <property type="project" value="TreeGrafter"/>
</dbReference>
<evidence type="ECO:0000256" key="11">
    <source>
        <dbReference type="SAM" id="MobiDB-lite"/>
    </source>
</evidence>
<evidence type="ECO:0000256" key="6">
    <source>
        <dbReference type="ARBA" id="ARBA00022630"/>
    </source>
</evidence>
<reference evidence="16 17" key="1">
    <citation type="submission" date="2017-03" db="EMBL/GenBank/DDBJ databases">
        <title>Genomes of endolithic fungi from Antarctica.</title>
        <authorList>
            <person name="Coleine C."/>
            <person name="Masonjones S."/>
            <person name="Stajich J.E."/>
        </authorList>
    </citation>
    <scope>NUCLEOTIDE SEQUENCE [LARGE SCALE GENOMIC DNA]</scope>
    <source>
        <strain evidence="16 17">CCFEE 5187</strain>
    </source>
</reference>
<dbReference type="InterPro" id="IPR009075">
    <property type="entry name" value="AcylCo_DH/oxidase_C"/>
</dbReference>
<dbReference type="PANTHER" id="PTHR43853">
    <property type="entry name" value="3-KETOACYL-COA THIOLASE, PEROXISOMAL"/>
    <property type="match status" value="1"/>
</dbReference>
<dbReference type="InterPro" id="IPR050215">
    <property type="entry name" value="Thiolase-like_sf_Thiolase"/>
</dbReference>
<evidence type="ECO:0000256" key="2">
    <source>
        <dbReference type="ARBA" id="ARBA00001974"/>
    </source>
</evidence>
<dbReference type="PANTHER" id="PTHR43853:SF12">
    <property type="entry name" value="ACETYL-COA C-ACETYLTRANSFERASE"/>
    <property type="match status" value="1"/>
</dbReference>
<keyword evidence="7" id="KW-0808">Transferase</keyword>
<dbReference type="InterPro" id="IPR020616">
    <property type="entry name" value="Thiolase_N"/>
</dbReference>
<dbReference type="PROSITE" id="PS00737">
    <property type="entry name" value="THIOLASE_2"/>
    <property type="match status" value="1"/>
</dbReference>
<comment type="cofactor">
    <cofactor evidence="1">
        <name>K(+)</name>
        <dbReference type="ChEBI" id="CHEBI:29103"/>
    </cofactor>
</comment>
<dbReference type="GO" id="GO:0003988">
    <property type="term" value="F:acetyl-CoA C-acyltransferase activity"/>
    <property type="evidence" value="ECO:0007669"/>
    <property type="project" value="UniProtKB-EC"/>
</dbReference>
<evidence type="ECO:0000259" key="14">
    <source>
        <dbReference type="Pfam" id="PF02770"/>
    </source>
</evidence>
<sequence length="794" mass="85183">MTSAQSRLTSVMGHLNPDTGGRARLLQKNPDDIVITLAVRTPLTKARKGGLKDTPIDDLLIALLTQVRERSNLDPALVEDVCVGNVLGDGQAYVARSAVLAAGFPIDTATSVANRFCSSGLLAIQTIAGQILAGSIDIGLAVGAESMSTTPDAGAPKMCEKIVNHPIASQNQMPMGHTSEEVANQFSISRGAMDQFAAESYQNAEKAQKAGWFDDEIVPITVALKDPNTGEVEQVVIIKDDGIRYGVTAESLGKIRAAFPQWNPSHTTGGNASQITDGAAAVLLMKRSRAQELGQPIVGKFAGSTVVGLEPRVMGIGPTYAIPKLLGKASLTKDDVDVFELNEAFASMGVYCVDKLALDKGKVNPRGGAIALGHPLGCTGARQVHIVPFAAEWEEKKIIPDDIYQRAAADGVLMPVAAGQAIPSEWRGRFPIIGNVKPEEWDGFHDFIVHDEFGRVGGVGVENGLLGGVTLCMLAVQRFGCPELRKRVSDDVLSGRKRICLAVTEPDAGSDVQNIVTEAVKSSDGKSYIVNGSKKWITSGMYADYFLTLTKTSETGKTLLLIPKTDEVSTRHMALSGSGSAGTAFVEFDDVVVPTENLVGEEDQGLKYIMSNFNHDVGFPYHGFALETKLYPWRLFIGMQSLRCSRVCLEDATKYALSRSTFGKKLVDHPVIRFKIANMARQTEALQAWVEASAVSLVFQLGNLPKEDADLLLAGQVAQLKAHSGIVVQDVVRDAIQVMGGIGLTRGGRGERVERIWRDVKAISVPGGSEEVMLDLSVRRAIKVHQTAQRGSKI</sequence>
<evidence type="ECO:0000256" key="4">
    <source>
        <dbReference type="ARBA" id="ARBA00009347"/>
    </source>
</evidence>
<dbReference type="GO" id="GO:0016627">
    <property type="term" value="F:oxidoreductase activity, acting on the CH-CH group of donors"/>
    <property type="evidence" value="ECO:0007669"/>
    <property type="project" value="InterPro"/>
</dbReference>
<evidence type="ECO:0000259" key="12">
    <source>
        <dbReference type="Pfam" id="PF00108"/>
    </source>
</evidence>
<dbReference type="NCBIfam" id="TIGR01930">
    <property type="entry name" value="AcCoA-C-Actrans"/>
    <property type="match status" value="1"/>
</dbReference>
<dbReference type="Proteomes" id="UP000308768">
    <property type="component" value="Unassembled WGS sequence"/>
</dbReference>
<evidence type="ECO:0000256" key="5">
    <source>
        <dbReference type="ARBA" id="ARBA00010982"/>
    </source>
</evidence>
<dbReference type="Pfam" id="PF00108">
    <property type="entry name" value="Thiolase_N"/>
    <property type="match status" value="1"/>
</dbReference>
<protein>
    <submittedName>
        <fullName evidence="16">Uncharacterized protein</fullName>
    </submittedName>
</protein>
<comment type="similarity">
    <text evidence="4">Belongs to the acyl-CoA dehydrogenase family.</text>
</comment>
<dbReference type="Pfam" id="PF00441">
    <property type="entry name" value="Acyl-CoA_dh_1"/>
    <property type="match status" value="1"/>
</dbReference>
<dbReference type="STRING" id="331657.A0A4U0XF04"/>
<keyword evidence="8" id="KW-0274">FAD</keyword>
<dbReference type="OrthoDB" id="10254877at2759"/>
<feature type="region of interest" description="Disordered" evidence="11">
    <location>
        <begin position="1"/>
        <end position="23"/>
    </location>
</feature>
<dbReference type="CDD" id="cd00751">
    <property type="entry name" value="thiolase"/>
    <property type="match status" value="1"/>
</dbReference>
<dbReference type="InterPro" id="IPR016039">
    <property type="entry name" value="Thiolase-like"/>
</dbReference>
<keyword evidence="9" id="KW-0012">Acyltransferase</keyword>
<evidence type="ECO:0000313" key="16">
    <source>
        <dbReference type="EMBL" id="TKA74148.1"/>
    </source>
</evidence>
<dbReference type="GO" id="GO:0050660">
    <property type="term" value="F:flavin adenine dinucleotide binding"/>
    <property type="evidence" value="ECO:0007669"/>
    <property type="project" value="InterPro"/>
</dbReference>
<evidence type="ECO:0000256" key="8">
    <source>
        <dbReference type="ARBA" id="ARBA00022827"/>
    </source>
</evidence>
<dbReference type="InterPro" id="IPR046373">
    <property type="entry name" value="Acyl-CoA_Oxase/DH_mid-dom_sf"/>
</dbReference>
<dbReference type="InterPro" id="IPR037069">
    <property type="entry name" value="AcylCoA_DH/ox_N_sf"/>
</dbReference>
<dbReference type="SUPFAM" id="SSF47203">
    <property type="entry name" value="Acyl-CoA dehydrogenase C-terminal domain-like"/>
    <property type="match status" value="1"/>
</dbReference>
<dbReference type="AlphaFoldDB" id="A0A4U0XF04"/>
<comment type="similarity">
    <text evidence="5">Belongs to the thiolase-like superfamily. Thiolase family.</text>
</comment>
<dbReference type="InterPro" id="IPR020613">
    <property type="entry name" value="Thiolase_CS"/>
</dbReference>
<dbReference type="InterPro" id="IPR009100">
    <property type="entry name" value="AcylCoA_DH/oxidase_NM_dom_sf"/>
</dbReference>
<feature type="domain" description="Thiolase C-terminal" evidence="15">
    <location>
        <begin position="298"/>
        <end position="386"/>
    </location>
</feature>
<feature type="domain" description="Acyl-CoA oxidase/dehydrogenase middle" evidence="14">
    <location>
        <begin position="500"/>
        <end position="591"/>
    </location>
</feature>
<accession>A0A4U0XF04</accession>
<evidence type="ECO:0000259" key="15">
    <source>
        <dbReference type="Pfam" id="PF02803"/>
    </source>
</evidence>
<dbReference type="InterPro" id="IPR020617">
    <property type="entry name" value="Thiolase_C"/>
</dbReference>
<dbReference type="Gene3D" id="1.20.140.10">
    <property type="entry name" value="Butyryl-CoA Dehydrogenase, subunit A, domain 3"/>
    <property type="match status" value="1"/>
</dbReference>
<dbReference type="Gene3D" id="1.10.540.10">
    <property type="entry name" value="Acyl-CoA dehydrogenase/oxidase, N-terminal domain"/>
    <property type="match status" value="1"/>
</dbReference>
<comment type="catalytic activity">
    <reaction evidence="10">
        <text>an acyl-CoA + acetyl-CoA = a 3-oxoacyl-CoA + CoA</text>
        <dbReference type="Rhea" id="RHEA:21564"/>
        <dbReference type="ChEBI" id="CHEBI:57287"/>
        <dbReference type="ChEBI" id="CHEBI:57288"/>
        <dbReference type="ChEBI" id="CHEBI:58342"/>
        <dbReference type="ChEBI" id="CHEBI:90726"/>
        <dbReference type="EC" id="2.3.1.16"/>
    </reaction>
</comment>
<evidence type="ECO:0000256" key="1">
    <source>
        <dbReference type="ARBA" id="ARBA00001958"/>
    </source>
</evidence>
<gene>
    <name evidence="16" type="ORF">B0A49_04997</name>
</gene>
<evidence type="ECO:0000259" key="13">
    <source>
        <dbReference type="Pfam" id="PF00441"/>
    </source>
</evidence>
<comment type="pathway">
    <text evidence="3">Lipid metabolism; fatty acid metabolism.</text>
</comment>
<dbReference type="InterPro" id="IPR002155">
    <property type="entry name" value="Thiolase"/>
</dbReference>
<evidence type="ECO:0000313" key="17">
    <source>
        <dbReference type="Proteomes" id="UP000308768"/>
    </source>
</evidence>
<dbReference type="SUPFAM" id="SSF56645">
    <property type="entry name" value="Acyl-CoA dehydrogenase NM domain-like"/>
    <property type="match status" value="1"/>
</dbReference>
<dbReference type="InterPro" id="IPR036250">
    <property type="entry name" value="AcylCo_DH-like_C"/>
</dbReference>
<evidence type="ECO:0000256" key="9">
    <source>
        <dbReference type="ARBA" id="ARBA00023315"/>
    </source>
</evidence>
<dbReference type="Gene3D" id="3.40.47.10">
    <property type="match status" value="1"/>
</dbReference>
<name>A0A4U0XF04_9PEZI</name>
<feature type="domain" description="Thiolase N-terminal" evidence="12">
    <location>
        <begin position="33"/>
        <end position="288"/>
    </location>
</feature>
<comment type="caution">
    <text evidence="16">The sequence shown here is derived from an EMBL/GenBank/DDBJ whole genome shotgun (WGS) entry which is preliminary data.</text>
</comment>
<organism evidence="16 17">
    <name type="scientific">Cryomyces minteri</name>
    <dbReference type="NCBI Taxonomy" id="331657"/>
    <lineage>
        <taxon>Eukaryota</taxon>
        <taxon>Fungi</taxon>
        <taxon>Dikarya</taxon>
        <taxon>Ascomycota</taxon>
        <taxon>Pezizomycotina</taxon>
        <taxon>Dothideomycetes</taxon>
        <taxon>Dothideomycetes incertae sedis</taxon>
        <taxon>Cryomyces</taxon>
    </lineage>
</organism>
<evidence type="ECO:0000256" key="3">
    <source>
        <dbReference type="ARBA" id="ARBA00004872"/>
    </source>
</evidence>
<dbReference type="Gene3D" id="2.40.110.10">
    <property type="entry name" value="Butyryl-CoA Dehydrogenase, subunit A, domain 2"/>
    <property type="match status" value="1"/>
</dbReference>
<keyword evidence="17" id="KW-1185">Reference proteome</keyword>
<evidence type="ECO:0000256" key="7">
    <source>
        <dbReference type="ARBA" id="ARBA00022679"/>
    </source>
</evidence>
<dbReference type="EMBL" id="NAJN01000382">
    <property type="protein sequence ID" value="TKA74148.1"/>
    <property type="molecule type" value="Genomic_DNA"/>
</dbReference>
<proteinExistence type="inferred from homology"/>